<organism evidence="1 2">
    <name type="scientific">Melia azedarach</name>
    <name type="common">Chinaberry tree</name>
    <dbReference type="NCBI Taxonomy" id="155640"/>
    <lineage>
        <taxon>Eukaryota</taxon>
        <taxon>Viridiplantae</taxon>
        <taxon>Streptophyta</taxon>
        <taxon>Embryophyta</taxon>
        <taxon>Tracheophyta</taxon>
        <taxon>Spermatophyta</taxon>
        <taxon>Magnoliopsida</taxon>
        <taxon>eudicotyledons</taxon>
        <taxon>Gunneridae</taxon>
        <taxon>Pentapetalae</taxon>
        <taxon>rosids</taxon>
        <taxon>malvids</taxon>
        <taxon>Sapindales</taxon>
        <taxon>Meliaceae</taxon>
        <taxon>Melia</taxon>
    </lineage>
</organism>
<name>A0ACC1YC08_MELAZ</name>
<gene>
    <name evidence="1" type="ORF">OWV82_008493</name>
</gene>
<dbReference type="Proteomes" id="UP001164539">
    <property type="component" value="Chromosome 4"/>
</dbReference>
<reference evidence="1 2" key="1">
    <citation type="journal article" date="2023" name="Science">
        <title>Complex scaffold remodeling in plant triterpene biosynthesis.</title>
        <authorList>
            <person name="De La Pena R."/>
            <person name="Hodgson H."/>
            <person name="Liu J.C."/>
            <person name="Stephenson M.J."/>
            <person name="Martin A.C."/>
            <person name="Owen C."/>
            <person name="Harkess A."/>
            <person name="Leebens-Mack J."/>
            <person name="Jimenez L.E."/>
            <person name="Osbourn A."/>
            <person name="Sattely E.S."/>
        </authorList>
    </citation>
    <scope>NUCLEOTIDE SEQUENCE [LARGE SCALE GENOMIC DNA]</scope>
    <source>
        <strain evidence="2">cv. JPN11</strain>
        <tissue evidence="1">Leaf</tissue>
    </source>
</reference>
<keyword evidence="1" id="KW-0251">Elongation factor</keyword>
<evidence type="ECO:0000313" key="2">
    <source>
        <dbReference type="Proteomes" id="UP001164539"/>
    </source>
</evidence>
<dbReference type="EMBL" id="CM051397">
    <property type="protein sequence ID" value="KAJ4720707.1"/>
    <property type="molecule type" value="Genomic_DNA"/>
</dbReference>
<evidence type="ECO:0000313" key="1">
    <source>
        <dbReference type="EMBL" id="KAJ4720707.1"/>
    </source>
</evidence>
<proteinExistence type="predicted"/>
<keyword evidence="1" id="KW-0648">Protein biosynthesis</keyword>
<comment type="caution">
    <text evidence="1">The sequence shown here is derived from an EMBL/GenBank/DDBJ whole genome shotgun (WGS) entry which is preliminary data.</text>
</comment>
<keyword evidence="2" id="KW-1185">Reference proteome</keyword>
<accession>A0ACC1YC08</accession>
<sequence>MVNDKGKAIAVGKDSYRKRKRNVGVAGDGDQSGGRKRKNRSVLQFFEDSADVDDDDDDESDECGFDEDDFMEEEFDAQPKVNIELADAQNLPFLPKEEEMNEEEFDKMMEERYKDGSRFIRYAEDDYENKRFVDRNDHVPSVKDPTIWKVKCMVGRERQSVFCLMQKFVDLQSLGTKLQIISAFAVDHIKGFIYVEAEKQYDVNEACKGLLGIYYSRLGPVPKNEVTHLLSAQIKRNEVSEGMWAYVKNGKYKGDLAQVVAVNNARKRATVKLIPRIDLQALAAKFGGGVNLKKTATAAPRLISPSELEEFRPLIQYRRDRETGKVFENLDGMMLKDGYLYKKVSIDSLSCWGVVPSEEEVLKFQPSESNESADLEWLSQLYGGQKKKRTITVDKGGDKGEGSSGSSLENSFELYELVCFGRKDFGLIVSMEKDDHYKILKEGPEGPVVVTVERRLLKHGPFDMKFTALDQHTKIISVNDTARLSEGPSKGRQGIVKKIYRGIIFLYDENETENGGYFCTKSQLCEKIKADACDGKGGESGSLSFEELTSSPKSPLSPKKSWQGRELNIDFKRGDKDGIFTVGQTLRIRVGPLKGYLCRVLAVRYSDVTVKLDSQQKILTVKSEHLAEVRGKSFATSTSEDSGPTSFKPYDLLGTEGCAGGWMSGPGTSAEGDGWNAGGPSTERSSWPSFTASGTSLHTESNPANPSDSIDIDPNKDDKDSAWGRKVTANQNSSWGLASADGKNEDCWNKAAGKSIASDSSASASWAKAIETNNRDPDSSLQNSQDIWGNAKVPVNSSNAASDPWSKRKDTIGNSTSSWGVVSANKSKQDSWGKGKGTVEVEGSGWNQTKSWVKKDVISGDESTCSKAVESQGTGKGIQEDSWGKATDKWGTINGSSGTKSDWNKTAPAIENAAVSWENAAQDCTQPKGENTDEASGWRKAGSGNLDQADGWNKSKAFDADGGSSWSKQDEGSSRSKQDGGSSYGGWGKQDGKSSWGKKDDGSSWSKQADQQDNWGKQRAFDGGRGSGGRRGQEGGQGGSDQPVRGRSFDQGLGWKKEDPGDNWTSNGSCRNQSGWNNDLEGRSKASDGGGADCWKEPNASGYDTGSGDGKEWSTKKETGGMGDQTNGWNQGKALDEDQNGGWKTTASDEEEKQTFGWGSNSNRDTFKTFEDKSSGWNKASAGTNRESECKDQGDGGPATGWGQSDCWKGVNESSGNQDSNWSKKGNWNSGSGDGDRNNSCSGWAKKSNWNSESGGAGESNESSWGKKGNWNSGSGNKNQESGWGKKGNWNSGSGNANQESGWGRKGTWNAGSGDGNQESSWGKKSNWNSGSEEAEPFNNRTSGGNFRGRGGSDRGSFRGRWGSDRGGFGGRGGSDRGGFGGRGRSDRGGYRGRGRSDRGGFGGRGSSDGGGFGGRGRGRRDQGGGWSNNDSGEYKSFDSNQGVKNNGRWSGSWTQGGGDDKGQWQSWKSGSSGTSSQAGGWSSQGGGGGWKKGADESAQAGEDDKGQGQSWKSGSSGTSSQAGGWSSQGGGGGWKKAADESAQAGGDDKGQWQSWKSGNSGTSSQAGGWSSQGGGGGWKKAADESAQAGGDDKGQWQSWKSGSSGTSSQAGGWSSQGGGWNKRSGEGGEGWNGGTGSGNRGSNDDQPPKLRNQSMAADRCASKDAGEGTGGGWGATDSWGKTGGSSWGKGSDGSGKGGW</sequence>
<protein>
    <submittedName>
        <fullName evidence="1">Transcription elongation factor Spt5</fullName>
    </submittedName>
</protein>